<dbReference type="InterPro" id="IPR006935">
    <property type="entry name" value="Helicase/UvrB_N"/>
</dbReference>
<dbReference type="InterPro" id="IPR014001">
    <property type="entry name" value="Helicase_ATP-bd"/>
</dbReference>
<dbReference type="Pfam" id="PF03457">
    <property type="entry name" value="HA"/>
    <property type="match status" value="4"/>
</dbReference>
<name>A0A919K562_9ACTN</name>
<dbReference type="GO" id="GO:0005524">
    <property type="term" value="F:ATP binding"/>
    <property type="evidence" value="ECO:0007669"/>
    <property type="project" value="InterPro"/>
</dbReference>
<dbReference type="AlphaFoldDB" id="A0A919K562"/>
<keyword evidence="4" id="KW-0378">Hydrolase</keyword>
<dbReference type="InterPro" id="IPR027417">
    <property type="entry name" value="P-loop_NTPase"/>
</dbReference>
<proteinExistence type="predicted"/>
<dbReference type="PANTHER" id="PTHR33418:SF1">
    <property type="entry name" value="HELICASE-ASSOCIATED DOMAIN-CONTAINING PROTEIN"/>
    <property type="match status" value="1"/>
</dbReference>
<keyword evidence="4" id="KW-0347">Helicase</keyword>
<dbReference type="InterPro" id="IPR005114">
    <property type="entry name" value="Helicase_assoc"/>
</dbReference>
<dbReference type="PANTHER" id="PTHR33418">
    <property type="entry name" value="HELICASE-ASSOCIATED"/>
    <property type="match status" value="1"/>
</dbReference>
<dbReference type="InterPro" id="IPR001650">
    <property type="entry name" value="Helicase_C-like"/>
</dbReference>
<feature type="domain" description="Helicase ATP-binding" evidence="2">
    <location>
        <begin position="36"/>
        <end position="222"/>
    </location>
</feature>
<evidence type="ECO:0000313" key="5">
    <source>
        <dbReference type="Proteomes" id="UP000636960"/>
    </source>
</evidence>
<comment type="caution">
    <text evidence="4">The sequence shown here is derived from an EMBL/GenBank/DDBJ whole genome shotgun (WGS) entry which is preliminary data.</text>
</comment>
<sequence length="789" mass="86779">MPEAGHPPGHPVTPMPAPAGLPAPRGYQQEAVEAIAAGLGDTGRGLLVAACGTGKTVTAAHAAVRLCPSGLVMVICPTLALLAQILRVWTDGALASHVLAVCGDNTVADAAVRLPDLACPVTTNMREITRWLRTSPASRARLMLATHTSAGVAGRALLAADTIADLLIVDEAHHTAGRVDKHTALVHDDTRLPARRRLYMTATPRVLAVHHRRGRPPNPENVVSMDNPAIFGPTLHTYPFARAIDDGWLDNFRVAVIGVTHADVLALLRKTEPAAVVATAEAPLRTAVVQTALARAAAEFGLRRILVFNRLITESQEFTRTLHRTIDSLPADQRPKGLLTAVHVDGDHTVDERRRSLALLADPPDNGWTVVSNARCLSEGIDVPAVDGVVFTRPKSSEVDVVQAVGRALRRNPNGTGIATILVPVLLPDDPDETLADLDEWATMWQVVRALRAHDSVLAAELDTGRNYPATGPAQLPQRILIRLPDGYGTADVLAHITVKLLEHTTSDWLAGYSALRDFHAQHGHLRIPRGHNDRGVNLARWLGNRRRDYHARLLAPEEITALEALGIDWSPMQTAWARGLAAARSFHAREGHLNVPMGHRENDVNLNPWVTYQRRERALGHLTAERIHALDQLGIEWDPLAATWNRALTAARAFHTRHGHLRVPEQHRENDIDLHGWLRTQRKTHATNKLSADRREQLDELDMDWTPTQTAWQNALAAARTFYQREGHLHVPAGHRENHIDLHTWLRRQHRLARQRKLSDDKTAALLAVGFITQDPPPTTPEQPQQPT</sequence>
<dbReference type="Proteomes" id="UP000636960">
    <property type="component" value="Unassembled WGS sequence"/>
</dbReference>
<organism evidence="4 5">
    <name type="scientific">Paractinoplanes rishiriensis</name>
    <dbReference type="NCBI Taxonomy" id="1050105"/>
    <lineage>
        <taxon>Bacteria</taxon>
        <taxon>Bacillati</taxon>
        <taxon>Actinomycetota</taxon>
        <taxon>Actinomycetes</taxon>
        <taxon>Micromonosporales</taxon>
        <taxon>Micromonosporaceae</taxon>
        <taxon>Paractinoplanes</taxon>
    </lineage>
</organism>
<feature type="compositionally biased region" description="Pro residues" evidence="1">
    <location>
        <begin position="8"/>
        <end position="21"/>
    </location>
</feature>
<dbReference type="SMART" id="SM00487">
    <property type="entry name" value="DEXDc"/>
    <property type="match status" value="1"/>
</dbReference>
<feature type="domain" description="Helicase C-terminal" evidence="3">
    <location>
        <begin position="292"/>
        <end position="459"/>
    </location>
</feature>
<gene>
    <name evidence="4" type="ORF">Ari01nite_85660</name>
</gene>
<protein>
    <submittedName>
        <fullName evidence="4">Helicase</fullName>
    </submittedName>
</protein>
<dbReference type="CDD" id="cd18785">
    <property type="entry name" value="SF2_C"/>
    <property type="match status" value="1"/>
</dbReference>
<accession>A0A919K562</accession>
<keyword evidence="5" id="KW-1185">Reference proteome</keyword>
<evidence type="ECO:0000313" key="4">
    <source>
        <dbReference type="EMBL" id="GIF01102.1"/>
    </source>
</evidence>
<reference evidence="4" key="1">
    <citation type="submission" date="2021-01" db="EMBL/GenBank/DDBJ databases">
        <title>Whole genome shotgun sequence of Actinoplanes rishiriensis NBRC 108556.</title>
        <authorList>
            <person name="Komaki H."/>
            <person name="Tamura T."/>
        </authorList>
    </citation>
    <scope>NUCLEOTIDE SEQUENCE</scope>
    <source>
        <strain evidence="4">NBRC 108556</strain>
    </source>
</reference>
<dbReference type="GO" id="GO:0004386">
    <property type="term" value="F:helicase activity"/>
    <property type="evidence" value="ECO:0007669"/>
    <property type="project" value="UniProtKB-KW"/>
</dbReference>
<evidence type="ECO:0000256" key="1">
    <source>
        <dbReference type="SAM" id="MobiDB-lite"/>
    </source>
</evidence>
<dbReference type="PROSITE" id="PS51194">
    <property type="entry name" value="HELICASE_CTER"/>
    <property type="match status" value="1"/>
</dbReference>
<evidence type="ECO:0000259" key="2">
    <source>
        <dbReference type="PROSITE" id="PS51192"/>
    </source>
</evidence>
<dbReference type="SUPFAM" id="SSF52540">
    <property type="entry name" value="P-loop containing nucleoside triphosphate hydrolases"/>
    <property type="match status" value="1"/>
</dbReference>
<dbReference type="Gene3D" id="3.40.50.300">
    <property type="entry name" value="P-loop containing nucleotide triphosphate hydrolases"/>
    <property type="match status" value="2"/>
</dbReference>
<dbReference type="EMBL" id="BOMV01000098">
    <property type="protein sequence ID" value="GIF01102.1"/>
    <property type="molecule type" value="Genomic_DNA"/>
</dbReference>
<keyword evidence="4" id="KW-0547">Nucleotide-binding</keyword>
<dbReference type="GO" id="GO:0016787">
    <property type="term" value="F:hydrolase activity"/>
    <property type="evidence" value="ECO:0007669"/>
    <property type="project" value="InterPro"/>
</dbReference>
<dbReference type="SMART" id="SM00490">
    <property type="entry name" value="HELICc"/>
    <property type="match status" value="1"/>
</dbReference>
<dbReference type="Pfam" id="PF00271">
    <property type="entry name" value="Helicase_C"/>
    <property type="match status" value="1"/>
</dbReference>
<evidence type="ECO:0000259" key="3">
    <source>
        <dbReference type="PROSITE" id="PS51194"/>
    </source>
</evidence>
<keyword evidence="4" id="KW-0067">ATP-binding</keyword>
<dbReference type="Pfam" id="PF04851">
    <property type="entry name" value="ResIII"/>
    <property type="match status" value="1"/>
</dbReference>
<dbReference type="PROSITE" id="PS51192">
    <property type="entry name" value="HELICASE_ATP_BIND_1"/>
    <property type="match status" value="1"/>
</dbReference>
<dbReference type="Gene3D" id="6.10.140.530">
    <property type="match status" value="4"/>
</dbReference>
<dbReference type="RefSeq" id="WP_203789574.1">
    <property type="nucleotide sequence ID" value="NZ_BOMV01000098.1"/>
</dbReference>
<dbReference type="GO" id="GO:0003677">
    <property type="term" value="F:DNA binding"/>
    <property type="evidence" value="ECO:0007669"/>
    <property type="project" value="InterPro"/>
</dbReference>
<feature type="region of interest" description="Disordered" evidence="1">
    <location>
        <begin position="1"/>
        <end position="23"/>
    </location>
</feature>